<evidence type="ECO:0000313" key="7">
    <source>
        <dbReference type="Proteomes" id="UP000005289"/>
    </source>
</evidence>
<protein>
    <submittedName>
        <fullName evidence="6">Thioredoxin</fullName>
    </submittedName>
</protein>
<evidence type="ECO:0000256" key="2">
    <source>
        <dbReference type="ARBA" id="ARBA00022982"/>
    </source>
</evidence>
<evidence type="ECO:0000256" key="1">
    <source>
        <dbReference type="ARBA" id="ARBA00022448"/>
    </source>
</evidence>
<accession>W0DMD4</accession>
<dbReference type="InterPro" id="IPR017937">
    <property type="entry name" value="Thioredoxin_CS"/>
</dbReference>
<dbReference type="PANTHER" id="PTHR45663:SF11">
    <property type="entry name" value="GEO12009P1"/>
    <property type="match status" value="1"/>
</dbReference>
<organism evidence="6 7">
    <name type="scientific">Thioalkalivibrio paradoxus ARh 1</name>
    <dbReference type="NCBI Taxonomy" id="713585"/>
    <lineage>
        <taxon>Bacteria</taxon>
        <taxon>Pseudomonadati</taxon>
        <taxon>Pseudomonadota</taxon>
        <taxon>Gammaproteobacteria</taxon>
        <taxon>Chromatiales</taxon>
        <taxon>Ectothiorhodospiraceae</taxon>
        <taxon>Thioalkalivibrio</taxon>
    </lineage>
</organism>
<dbReference type="AlphaFoldDB" id="W0DMD4"/>
<dbReference type="OrthoDB" id="9790390at2"/>
<dbReference type="PROSITE" id="PS00194">
    <property type="entry name" value="THIOREDOXIN_1"/>
    <property type="match status" value="1"/>
</dbReference>
<evidence type="ECO:0000256" key="3">
    <source>
        <dbReference type="ARBA" id="ARBA00023157"/>
    </source>
</evidence>
<dbReference type="RefSeq" id="WP_006746676.1">
    <property type="nucleotide sequence ID" value="NZ_CP007029.1"/>
</dbReference>
<keyword evidence="3" id="KW-1015">Disulfide bond</keyword>
<evidence type="ECO:0000256" key="4">
    <source>
        <dbReference type="ARBA" id="ARBA00023284"/>
    </source>
</evidence>
<sequence>MNATAGAHRVCPHCGQVNRVPESRAAGARCGACRSPLFSGEPSPVDLARLERFVSRDQRPVLVDFWAPWCAPCRMMAPQFVSAARELEPAMRLLKLDTEAHPEAGARFAIRGIPTMILFHHGRESARQSGAMSASDIVAWARGAAR</sequence>
<dbReference type="CDD" id="cd02947">
    <property type="entry name" value="TRX_family"/>
    <property type="match status" value="1"/>
</dbReference>
<dbReference type="GO" id="GO:0045454">
    <property type="term" value="P:cell redox homeostasis"/>
    <property type="evidence" value="ECO:0007669"/>
    <property type="project" value="TreeGrafter"/>
</dbReference>
<dbReference type="Gene3D" id="3.40.30.10">
    <property type="entry name" value="Glutaredoxin"/>
    <property type="match status" value="1"/>
</dbReference>
<dbReference type="PRINTS" id="PR00421">
    <property type="entry name" value="THIOREDOXIN"/>
</dbReference>
<feature type="domain" description="Thioredoxin" evidence="5">
    <location>
        <begin position="24"/>
        <end position="146"/>
    </location>
</feature>
<proteinExistence type="predicted"/>
<dbReference type="KEGG" id="tti:THITH_17090"/>
<keyword evidence="1" id="KW-0813">Transport</keyword>
<evidence type="ECO:0000313" key="6">
    <source>
        <dbReference type="EMBL" id="AHE99724.1"/>
    </source>
</evidence>
<dbReference type="Pfam" id="PF00085">
    <property type="entry name" value="Thioredoxin"/>
    <property type="match status" value="1"/>
</dbReference>
<keyword evidence="2" id="KW-0249">Electron transport</keyword>
<dbReference type="InterPro" id="IPR013766">
    <property type="entry name" value="Thioredoxin_domain"/>
</dbReference>
<evidence type="ECO:0000259" key="5">
    <source>
        <dbReference type="PROSITE" id="PS51352"/>
    </source>
</evidence>
<dbReference type="InterPro" id="IPR036249">
    <property type="entry name" value="Thioredoxin-like_sf"/>
</dbReference>
<dbReference type="GO" id="GO:0015035">
    <property type="term" value="F:protein-disulfide reductase activity"/>
    <property type="evidence" value="ECO:0007669"/>
    <property type="project" value="TreeGrafter"/>
</dbReference>
<dbReference type="Pfam" id="PF21352">
    <property type="entry name" value="Zn_ribbon_Thio2"/>
    <property type="match status" value="1"/>
</dbReference>
<reference evidence="6 7" key="1">
    <citation type="submission" date="2013-12" db="EMBL/GenBank/DDBJ databases">
        <authorList>
            <consortium name="DOE Joint Genome Institute"/>
            <person name="Muyzer G."/>
            <person name="Huntemann M."/>
            <person name="Han J."/>
            <person name="Chen A."/>
            <person name="Kyrpides N."/>
            <person name="Mavromatis K."/>
            <person name="Markowitz V."/>
            <person name="Palaniappan K."/>
            <person name="Ivanova N."/>
            <person name="Schaumberg A."/>
            <person name="Pati A."/>
            <person name="Liolios K."/>
            <person name="Nordberg H.P."/>
            <person name="Cantor M.N."/>
            <person name="Hua S.X."/>
            <person name="Woyke T."/>
        </authorList>
    </citation>
    <scope>NUCLEOTIDE SEQUENCE [LARGE SCALE GENOMIC DNA]</scope>
    <source>
        <strain evidence="6 7">ARh 1</strain>
    </source>
</reference>
<gene>
    <name evidence="6" type="ORF">THITH_17090</name>
</gene>
<dbReference type="STRING" id="713585.THITH_17090"/>
<dbReference type="PROSITE" id="PS51352">
    <property type="entry name" value="THIOREDOXIN_2"/>
    <property type="match status" value="1"/>
</dbReference>
<keyword evidence="7" id="KW-1185">Reference proteome</keyword>
<dbReference type="EMBL" id="CP007029">
    <property type="protein sequence ID" value="AHE99724.1"/>
    <property type="molecule type" value="Genomic_DNA"/>
</dbReference>
<dbReference type="PANTHER" id="PTHR45663">
    <property type="entry name" value="GEO12009P1"/>
    <property type="match status" value="1"/>
</dbReference>
<dbReference type="NCBIfam" id="NF008229">
    <property type="entry name" value="PRK10996.1"/>
    <property type="match status" value="1"/>
</dbReference>
<dbReference type="GO" id="GO:0005829">
    <property type="term" value="C:cytosol"/>
    <property type="evidence" value="ECO:0007669"/>
    <property type="project" value="TreeGrafter"/>
</dbReference>
<dbReference type="InterPro" id="IPR049299">
    <property type="entry name" value="Thio2_N"/>
</dbReference>
<dbReference type="SUPFAM" id="SSF52833">
    <property type="entry name" value="Thioredoxin-like"/>
    <property type="match status" value="1"/>
</dbReference>
<name>W0DMD4_9GAMM</name>
<dbReference type="Proteomes" id="UP000005289">
    <property type="component" value="Chromosome"/>
</dbReference>
<dbReference type="HOGENOM" id="CLU_090389_10_0_6"/>
<keyword evidence="4" id="KW-0676">Redox-active center</keyword>
<dbReference type="Gene3D" id="2.30.30.380">
    <property type="entry name" value="Zn-finger domain of Sec23/24"/>
    <property type="match status" value="1"/>
</dbReference>